<proteinExistence type="predicted"/>
<dbReference type="InterPro" id="IPR011032">
    <property type="entry name" value="GroES-like_sf"/>
</dbReference>
<dbReference type="GO" id="GO:0070402">
    <property type="term" value="F:NADPH binding"/>
    <property type="evidence" value="ECO:0007669"/>
    <property type="project" value="TreeGrafter"/>
</dbReference>
<dbReference type="Gene3D" id="3.90.180.10">
    <property type="entry name" value="Medium-chain alcohol dehydrogenases, catalytic domain"/>
    <property type="match status" value="1"/>
</dbReference>
<dbReference type="Proteomes" id="UP000639606">
    <property type="component" value="Unassembled WGS sequence"/>
</dbReference>
<dbReference type="SMART" id="SM00829">
    <property type="entry name" value="PKS_ER"/>
    <property type="match status" value="1"/>
</dbReference>
<dbReference type="InterPro" id="IPR013154">
    <property type="entry name" value="ADH-like_N"/>
</dbReference>
<gene>
    <name evidence="4" type="ORF">GCM10010185_40220</name>
</gene>
<feature type="domain" description="Enoyl reductase (ER)" evidence="3">
    <location>
        <begin position="10"/>
        <end position="320"/>
    </location>
</feature>
<dbReference type="EMBL" id="BMRG01000007">
    <property type="protein sequence ID" value="GGP63477.1"/>
    <property type="molecule type" value="Genomic_DNA"/>
</dbReference>
<evidence type="ECO:0000256" key="2">
    <source>
        <dbReference type="ARBA" id="ARBA00023002"/>
    </source>
</evidence>
<dbReference type="SUPFAM" id="SSF50129">
    <property type="entry name" value="GroES-like"/>
    <property type="match status" value="1"/>
</dbReference>
<reference evidence="4" key="1">
    <citation type="journal article" date="2014" name="Int. J. Syst. Evol. Microbiol.">
        <title>Complete genome sequence of Corynebacterium casei LMG S-19264T (=DSM 44701T), isolated from a smear-ripened cheese.</title>
        <authorList>
            <consortium name="US DOE Joint Genome Institute (JGI-PGF)"/>
            <person name="Walter F."/>
            <person name="Albersmeier A."/>
            <person name="Kalinowski J."/>
            <person name="Ruckert C."/>
        </authorList>
    </citation>
    <scope>NUCLEOTIDE SEQUENCE</scope>
    <source>
        <strain evidence="4">JCM 3313</strain>
    </source>
</reference>
<organism evidence="4 5">
    <name type="scientific">Saccharothrix coeruleofusca</name>
    <dbReference type="NCBI Taxonomy" id="33919"/>
    <lineage>
        <taxon>Bacteria</taxon>
        <taxon>Bacillati</taxon>
        <taxon>Actinomycetota</taxon>
        <taxon>Actinomycetes</taxon>
        <taxon>Pseudonocardiales</taxon>
        <taxon>Pseudonocardiaceae</taxon>
        <taxon>Saccharothrix</taxon>
    </lineage>
</organism>
<dbReference type="PANTHER" id="PTHR48106">
    <property type="entry name" value="QUINONE OXIDOREDUCTASE PIG3-RELATED"/>
    <property type="match status" value="1"/>
</dbReference>
<dbReference type="AlphaFoldDB" id="A0A918AP27"/>
<dbReference type="RefSeq" id="WP_189224809.1">
    <property type="nucleotide sequence ID" value="NZ_BMRG01000007.1"/>
</dbReference>
<dbReference type="SUPFAM" id="SSF51735">
    <property type="entry name" value="NAD(P)-binding Rossmann-fold domains"/>
    <property type="match status" value="1"/>
</dbReference>
<keyword evidence="2" id="KW-0560">Oxidoreductase</keyword>
<evidence type="ECO:0000313" key="4">
    <source>
        <dbReference type="EMBL" id="GGP63477.1"/>
    </source>
</evidence>
<accession>A0A918AP27</accession>
<dbReference type="GO" id="GO:0016651">
    <property type="term" value="F:oxidoreductase activity, acting on NAD(P)H"/>
    <property type="evidence" value="ECO:0007669"/>
    <property type="project" value="TreeGrafter"/>
</dbReference>
<dbReference type="Pfam" id="PF08240">
    <property type="entry name" value="ADH_N"/>
    <property type="match status" value="1"/>
</dbReference>
<reference evidence="4" key="2">
    <citation type="submission" date="2020-09" db="EMBL/GenBank/DDBJ databases">
        <authorList>
            <person name="Sun Q."/>
            <person name="Ohkuma M."/>
        </authorList>
    </citation>
    <scope>NUCLEOTIDE SEQUENCE</scope>
    <source>
        <strain evidence="4">JCM 3313</strain>
    </source>
</reference>
<protein>
    <submittedName>
        <fullName evidence="4">Oxidoreductase</fullName>
    </submittedName>
</protein>
<dbReference type="InterPro" id="IPR020843">
    <property type="entry name" value="ER"/>
</dbReference>
<name>A0A918AP27_9PSEU</name>
<sequence>MRAIRQHEFGPAETLRLAEVDDPEPGPGQVRVAVSVAGVHLLDAHLRAGQAGPLPLPPLPTTPGREVAGVVAALGAGVDPSWLGKRVTAHLGQRSGGYAELAVADATALHALPDHVSDDQAVAMIGTGRTAVGVLRVARLTAADVVLVTSAAGGMGSLFVQEAHALGATVVGAASAGKLDLVRGLGADHVVDYTAPDWAERVRAEVGEVTAVLDGVGGAAGRAALELLGVGGRIVLFGWSAGTPTRIETPDLYARGLTATVALGPRLFQGTSLRELESRALHALASGRLSPVVSSAFPLAEAAAAHRALESRDTVGKVVLKP</sequence>
<keyword evidence="1" id="KW-0521">NADP</keyword>
<dbReference type="Gene3D" id="3.40.50.720">
    <property type="entry name" value="NAD(P)-binding Rossmann-like Domain"/>
    <property type="match status" value="1"/>
</dbReference>
<evidence type="ECO:0000259" key="3">
    <source>
        <dbReference type="SMART" id="SM00829"/>
    </source>
</evidence>
<evidence type="ECO:0000256" key="1">
    <source>
        <dbReference type="ARBA" id="ARBA00022857"/>
    </source>
</evidence>
<comment type="caution">
    <text evidence="4">The sequence shown here is derived from an EMBL/GenBank/DDBJ whole genome shotgun (WGS) entry which is preliminary data.</text>
</comment>
<evidence type="ECO:0000313" key="5">
    <source>
        <dbReference type="Proteomes" id="UP000639606"/>
    </source>
</evidence>
<keyword evidence="5" id="KW-1185">Reference proteome</keyword>
<dbReference type="Pfam" id="PF13602">
    <property type="entry name" value="ADH_zinc_N_2"/>
    <property type="match status" value="1"/>
</dbReference>
<dbReference type="InterPro" id="IPR036291">
    <property type="entry name" value="NAD(P)-bd_dom_sf"/>
</dbReference>